<gene>
    <name evidence="2" type="ORF">HHL09_16750</name>
</gene>
<evidence type="ECO:0000313" key="3">
    <source>
        <dbReference type="Proteomes" id="UP000501812"/>
    </source>
</evidence>
<proteinExistence type="predicted"/>
<evidence type="ECO:0000256" key="1">
    <source>
        <dbReference type="SAM" id="SignalP"/>
    </source>
</evidence>
<accession>A0A858RKU9</accession>
<feature type="signal peptide" evidence="1">
    <location>
        <begin position="1"/>
        <end position="21"/>
    </location>
</feature>
<evidence type="ECO:0000313" key="2">
    <source>
        <dbReference type="EMBL" id="QJE97365.1"/>
    </source>
</evidence>
<protein>
    <recommendedName>
        <fullName evidence="4">SH3 domain-containing protein</fullName>
    </recommendedName>
</protein>
<feature type="chain" id="PRO_5032949732" description="SH3 domain-containing protein" evidence="1">
    <location>
        <begin position="22"/>
        <end position="110"/>
    </location>
</feature>
<dbReference type="EMBL" id="CP051774">
    <property type="protein sequence ID" value="QJE97365.1"/>
    <property type="molecule type" value="Genomic_DNA"/>
</dbReference>
<name>A0A858RKU9_9BACT</name>
<keyword evidence="3" id="KW-1185">Reference proteome</keyword>
<organism evidence="2 3">
    <name type="scientific">Luteolibacter luteus</name>
    <dbReference type="NCBI Taxonomy" id="2728835"/>
    <lineage>
        <taxon>Bacteria</taxon>
        <taxon>Pseudomonadati</taxon>
        <taxon>Verrucomicrobiota</taxon>
        <taxon>Verrucomicrobiia</taxon>
        <taxon>Verrucomicrobiales</taxon>
        <taxon>Verrucomicrobiaceae</taxon>
        <taxon>Luteolibacter</taxon>
    </lineage>
</organism>
<dbReference type="AlphaFoldDB" id="A0A858RKU9"/>
<evidence type="ECO:0008006" key="4">
    <source>
        <dbReference type="Google" id="ProtNLM"/>
    </source>
</evidence>
<dbReference type="RefSeq" id="WP_169455765.1">
    <property type="nucleotide sequence ID" value="NZ_CP051774.1"/>
</dbReference>
<keyword evidence="1" id="KW-0732">Signal</keyword>
<sequence>MKSKAILILAAAAAITGGAFVDLRAQTPAPANSPGTKLAYPYGQECIVTVDPQAARNVPVNAQPEPSGFQPDGTLRGQLIYLSDEWCVLKDGTFENWIPRTKVLTIRASK</sequence>
<dbReference type="Proteomes" id="UP000501812">
    <property type="component" value="Chromosome"/>
</dbReference>
<dbReference type="KEGG" id="luo:HHL09_16750"/>
<reference evidence="2 3" key="1">
    <citation type="submission" date="2020-04" db="EMBL/GenBank/DDBJ databases">
        <title>Luteolibacter sp. G-1-1-1 isolated from soil.</title>
        <authorList>
            <person name="Dahal R.H."/>
        </authorList>
    </citation>
    <scope>NUCLEOTIDE SEQUENCE [LARGE SCALE GENOMIC DNA]</scope>
    <source>
        <strain evidence="2 3">G-1-1-1</strain>
    </source>
</reference>